<dbReference type="EMBL" id="JAINVV010000016">
    <property type="protein sequence ID" value="MBY8826361.1"/>
    <property type="molecule type" value="Genomic_DNA"/>
</dbReference>
<dbReference type="InterPro" id="IPR024071">
    <property type="entry name" value="S-Me-THD_C_sf"/>
</dbReference>
<feature type="domain" description="S-Me-THD-like C-terminal" evidence="2">
    <location>
        <begin position="165"/>
        <end position="358"/>
    </location>
</feature>
<evidence type="ECO:0000313" key="3">
    <source>
        <dbReference type="EMBL" id="MBY8826361.1"/>
    </source>
</evidence>
<name>A0ABS7PYC5_9SPHN</name>
<keyword evidence="4" id="KW-1185">Reference proteome</keyword>
<dbReference type="InterPro" id="IPR048350">
    <property type="entry name" value="S-Me-THD-like_C"/>
</dbReference>
<protein>
    <submittedName>
        <fullName evidence="3">DUF917 domain-containing protein</fullName>
    </submittedName>
</protein>
<sequence>MELNREDLIDYATGATFLGTGGGGDPYIGRLMLQQEFDEGRRADIIDPMDLPDDALVITAAGIGAPTVMIEKIPCMIAAEQAVRAVEDRLGRKADAIISIEAGGANGTLPLVVAARMGLPVVDADGMGRAFPELHMVTFSVYGCKSAPLSLASERGDLMSIETESNVLAERLARSAVINLGAMAQIALYPMSGADVKRTAVPNTLTLSLRIGQTISAARASKQCPFTALIDFFAQANPPRHARILYDGKVSDVLRETQGGFARGAVTLVPIEGDDEPCRITFQNEFLTAEKAGRTLTMVPDLITILDRETGEPITTEALRFGQRVKVMAVGVPPIMRTPEALATFGPRAFGFDMDFVAVEDLPLDGLAPAAARSPAHAD</sequence>
<comment type="caution">
    <text evidence="3">The sequence shown here is derived from an EMBL/GenBank/DDBJ whole genome shotgun (WGS) entry which is preliminary data.</text>
</comment>
<organism evidence="3 4">
    <name type="scientific">Sphingomonas colocasiae</name>
    <dbReference type="NCBI Taxonomy" id="1848973"/>
    <lineage>
        <taxon>Bacteria</taxon>
        <taxon>Pseudomonadati</taxon>
        <taxon>Pseudomonadota</taxon>
        <taxon>Alphaproteobacteria</taxon>
        <taxon>Sphingomonadales</taxon>
        <taxon>Sphingomonadaceae</taxon>
        <taxon>Sphingomonas</taxon>
    </lineage>
</organism>
<evidence type="ECO:0000259" key="1">
    <source>
        <dbReference type="Pfam" id="PF06032"/>
    </source>
</evidence>
<gene>
    <name evidence="3" type="ORF">K7G82_28920</name>
</gene>
<dbReference type="Pfam" id="PF20906">
    <property type="entry name" value="S-Me-THD_C"/>
    <property type="match status" value="1"/>
</dbReference>
<evidence type="ECO:0000259" key="2">
    <source>
        <dbReference type="Pfam" id="PF20906"/>
    </source>
</evidence>
<feature type="domain" description="S-Me-THD N-terminal" evidence="1">
    <location>
        <begin position="7"/>
        <end position="162"/>
    </location>
</feature>
<reference evidence="3 4" key="1">
    <citation type="submission" date="2021-08" db="EMBL/GenBank/DDBJ databases">
        <authorList>
            <person name="Tuo L."/>
        </authorList>
    </citation>
    <scope>NUCLEOTIDE SEQUENCE [LARGE SCALE GENOMIC DNA]</scope>
    <source>
        <strain evidence="3 4">JCM 31229</strain>
    </source>
</reference>
<dbReference type="Pfam" id="PF06032">
    <property type="entry name" value="S-Me-THD_N"/>
    <property type="match status" value="1"/>
</dbReference>
<dbReference type="SUPFAM" id="SSF160991">
    <property type="entry name" value="CV3147-like"/>
    <property type="match status" value="1"/>
</dbReference>
<dbReference type="InterPro" id="IPR010318">
    <property type="entry name" value="S-Me-THD_N"/>
</dbReference>
<dbReference type="Proteomes" id="UP000706039">
    <property type="component" value="Unassembled WGS sequence"/>
</dbReference>
<dbReference type="Gene3D" id="2.40.390.10">
    <property type="entry name" value="CV3147-like"/>
    <property type="match status" value="1"/>
</dbReference>
<evidence type="ECO:0000313" key="4">
    <source>
        <dbReference type="Proteomes" id="UP000706039"/>
    </source>
</evidence>
<dbReference type="Gene3D" id="3.40.1610.10">
    <property type="entry name" value="CV3147-like domain"/>
    <property type="match status" value="1"/>
</dbReference>
<dbReference type="InterPro" id="IPR027479">
    <property type="entry name" value="S-Me-THD_N_sf"/>
</dbReference>
<proteinExistence type="predicted"/>
<accession>A0ABS7PYC5</accession>
<dbReference type="RefSeq" id="WP_222993939.1">
    <property type="nucleotide sequence ID" value="NZ_JAINVV010000016.1"/>
</dbReference>